<dbReference type="Gene3D" id="2.120.10.90">
    <property type="entry name" value="DNA gyrase/topoisomerase IV, subunit A, C-terminal"/>
    <property type="match status" value="1"/>
</dbReference>
<comment type="catalytic activity">
    <reaction evidence="1 7">
        <text>ATP-dependent breakage, passage and rejoining of double-stranded DNA.</text>
        <dbReference type="EC" id="5.6.2.2"/>
    </reaction>
</comment>
<feature type="active site" description="O-(5'-phospho-DNA)-tyrosine intermediate" evidence="7">
    <location>
        <position position="125"/>
    </location>
</feature>
<dbReference type="RefSeq" id="WP_194021080.1">
    <property type="nucleotide sequence ID" value="NZ_JADEVV010000073.1"/>
</dbReference>
<reference evidence="11 12" key="1">
    <citation type="submission" date="2020-10" db="EMBL/GenBank/DDBJ databases">
        <authorList>
            <person name="Castelo-Branco R."/>
            <person name="Eusebio N."/>
            <person name="Adriana R."/>
            <person name="Vieira A."/>
            <person name="Brugerolle De Fraissinette N."/>
            <person name="Rezende De Castro R."/>
            <person name="Schneider M.P."/>
            <person name="Vasconcelos V."/>
            <person name="Leao P.N."/>
        </authorList>
    </citation>
    <scope>NUCLEOTIDE SEQUENCE [LARGE SCALE GENOMIC DNA]</scope>
    <source>
        <strain evidence="11 12">LEGE 00031</strain>
    </source>
</reference>
<dbReference type="PANTHER" id="PTHR43493:SF5">
    <property type="entry name" value="DNA GYRASE SUBUNIT A, CHLOROPLASTIC_MITOCHONDRIAL"/>
    <property type="match status" value="1"/>
</dbReference>
<dbReference type="Pfam" id="PF03989">
    <property type="entry name" value="DNA_gyraseA_C"/>
    <property type="match status" value="3"/>
</dbReference>
<dbReference type="Gene3D" id="3.90.199.10">
    <property type="entry name" value="Topoisomerase II, domain 5"/>
    <property type="match status" value="1"/>
</dbReference>
<dbReference type="InterPro" id="IPR013760">
    <property type="entry name" value="Topo_IIA-like_dom_sf"/>
</dbReference>
<organism evidence="11 12">
    <name type="scientific">Synechocystis salina LEGE 00031</name>
    <dbReference type="NCBI Taxonomy" id="1828736"/>
    <lineage>
        <taxon>Bacteria</taxon>
        <taxon>Bacillati</taxon>
        <taxon>Cyanobacteriota</taxon>
        <taxon>Cyanophyceae</taxon>
        <taxon>Synechococcales</taxon>
        <taxon>Merismopediaceae</taxon>
        <taxon>Synechocystis</taxon>
    </lineage>
</organism>
<evidence type="ECO:0000313" key="11">
    <source>
        <dbReference type="EMBL" id="MBE9255612.1"/>
    </source>
</evidence>
<evidence type="ECO:0000256" key="4">
    <source>
        <dbReference type="ARBA" id="ARBA00023029"/>
    </source>
</evidence>
<protein>
    <recommendedName>
        <fullName evidence="3">DNA topoisomerase (ATP-hydrolyzing)</fullName>
        <ecNumber evidence="3">5.6.2.2</ecNumber>
    </recommendedName>
</protein>
<dbReference type="NCBIfam" id="NF004044">
    <property type="entry name" value="PRK05561.1"/>
    <property type="match status" value="1"/>
</dbReference>
<dbReference type="Gene3D" id="1.10.268.10">
    <property type="entry name" value="Topoisomerase, domain 3"/>
    <property type="match status" value="1"/>
</dbReference>
<dbReference type="InterPro" id="IPR035516">
    <property type="entry name" value="Gyrase/topoIV_suA_C"/>
</dbReference>
<evidence type="ECO:0000256" key="3">
    <source>
        <dbReference type="ARBA" id="ARBA00012895"/>
    </source>
</evidence>
<dbReference type="PROSITE" id="PS52040">
    <property type="entry name" value="TOPO_IIA"/>
    <property type="match status" value="1"/>
</dbReference>
<keyword evidence="8" id="KW-0175">Coiled coil</keyword>
<keyword evidence="4 7" id="KW-0799">Topoisomerase</keyword>
<evidence type="ECO:0000256" key="7">
    <source>
        <dbReference type="PROSITE-ProRule" id="PRU01384"/>
    </source>
</evidence>
<feature type="coiled-coil region" evidence="8">
    <location>
        <begin position="446"/>
        <end position="494"/>
    </location>
</feature>
<keyword evidence="6 7" id="KW-0413">Isomerase</keyword>
<dbReference type="InterPro" id="IPR013757">
    <property type="entry name" value="Topo_IIA_A_a_sf"/>
</dbReference>
<dbReference type="CDD" id="cd00187">
    <property type="entry name" value="TOP4c"/>
    <property type="match status" value="1"/>
</dbReference>
<evidence type="ECO:0000256" key="8">
    <source>
        <dbReference type="SAM" id="Coils"/>
    </source>
</evidence>
<sequence>MARKSFPSGQIIPTDLHEEMERSYLEYAMSVIVGRALPDVRDGLKPVHRRILYAMYELGLTPDRPFRKCARVVGDVLGKYHPHGDQSVYDALVRMVQDFSSRYPLLAGHGNFGSVDNDPPAAMRYTETRLAPIAMGAMLEGISEGIVDFTGNFDNSQEEPTVVPAQLPLLLLNGCSGIAVGMATNIPPHNLGEVVDGLIGLINKPDLSDQELFKLIPGPDFPTGGHILDSEGIIQAYQTGRGLIPVRGVSHIETVRGEKKRSHNRTAIVITELPFQVNKAAWIEKIANLVNDGKLDGISDLRDESDRTGMRVVIELKRDANADTILKKLYRMTPLQSNFGVIFLALVNNQPIQMSLRQILQEFLQFREDTLLRQYENELGESRRRWELLAGLLIGLENLDTLIEILRFASDGTTAKIQLQQRLGLSEPQGDAILGMPLRRITGLEREKLVREHTDLAQRIQQLETLIGDRQERLKALKKELRGLKKKFADERRTKILQGMPAKITPLPVAEKESPAPKTTLVETQLETEQEDGLAMEEKAEPSEPEQLSLDNAPAQSTDSAPVEKRGNSALAHKNSPTNTPEPGQPSPEAIGKNSKQVPVVKKNPLTLFTPQTPPPNAFLSINLQEEIGWHPEALTSSNCFEPLTQQLPIQGRETLVVIGDHGKAFPVAIADLPPLVVTRIPLLRMLPKSAQRDATAVTFQGFLPSPERPQDLLLVSQQGRVKLIAGQELQELGQRGLSLIKLKNDDRLQFAQWVTPMDNAPDQNLVIATSNGRLLRFNVAQVGLTCSSPSAQGQEAMRLRQTEKLVGVLMASPLEAVLLLTQGGYGKRLDLTAVRLGNFGDLGTTVVQFTSKADRLLTMVGANPTAQAPESSTYDFYSNQQRLHSLQGNQFQLWGKDGFGDRLVDLNEGEYLTTRVAHLG</sequence>
<keyword evidence="5 7" id="KW-0238">DNA-binding</keyword>
<accession>A0ABR9VW76</accession>
<evidence type="ECO:0000256" key="6">
    <source>
        <dbReference type="ARBA" id="ARBA00023235"/>
    </source>
</evidence>
<dbReference type="EMBL" id="JADEVV010000073">
    <property type="protein sequence ID" value="MBE9255612.1"/>
    <property type="molecule type" value="Genomic_DNA"/>
</dbReference>
<comment type="caution">
    <text evidence="11">The sequence shown here is derived from an EMBL/GenBank/DDBJ whole genome shotgun (WGS) entry which is preliminary data.</text>
</comment>
<proteinExistence type="inferred from homology"/>
<feature type="region of interest" description="Disordered" evidence="9">
    <location>
        <begin position="499"/>
        <end position="597"/>
    </location>
</feature>
<feature type="compositionally biased region" description="Acidic residues" evidence="9">
    <location>
        <begin position="526"/>
        <end position="535"/>
    </location>
</feature>
<evidence type="ECO:0000256" key="9">
    <source>
        <dbReference type="SAM" id="MobiDB-lite"/>
    </source>
</evidence>
<dbReference type="Gene3D" id="3.30.1360.40">
    <property type="match status" value="1"/>
</dbReference>
<comment type="similarity">
    <text evidence="2">Belongs to the type II topoisomerase GyrA/ParC subunit family.</text>
</comment>
<dbReference type="Proteomes" id="UP000658720">
    <property type="component" value="Unassembled WGS sequence"/>
</dbReference>
<dbReference type="Pfam" id="PF00521">
    <property type="entry name" value="DNA_topoisoIV"/>
    <property type="match status" value="1"/>
</dbReference>
<dbReference type="PANTHER" id="PTHR43493">
    <property type="entry name" value="DNA GYRASE/TOPOISOMERASE SUBUNIT A"/>
    <property type="match status" value="1"/>
</dbReference>
<dbReference type="SMART" id="SM00434">
    <property type="entry name" value="TOP4c"/>
    <property type="match status" value="1"/>
</dbReference>
<feature type="domain" description="Topo IIA-type catalytic" evidence="10">
    <location>
        <begin position="37"/>
        <end position="509"/>
    </location>
</feature>
<keyword evidence="12" id="KW-1185">Reference proteome</keyword>
<evidence type="ECO:0000256" key="5">
    <source>
        <dbReference type="ARBA" id="ARBA00023125"/>
    </source>
</evidence>
<gene>
    <name evidence="11" type="ORF">IQ217_17585</name>
</gene>
<dbReference type="InterPro" id="IPR006691">
    <property type="entry name" value="GyrA/parC_rep"/>
</dbReference>
<dbReference type="InterPro" id="IPR050220">
    <property type="entry name" value="Type_II_DNA_Topoisomerases"/>
</dbReference>
<dbReference type="InterPro" id="IPR002205">
    <property type="entry name" value="Topo_IIA_dom_A"/>
</dbReference>
<dbReference type="SUPFAM" id="SSF56719">
    <property type="entry name" value="Type II DNA topoisomerase"/>
    <property type="match status" value="1"/>
</dbReference>
<evidence type="ECO:0000259" key="10">
    <source>
        <dbReference type="PROSITE" id="PS52040"/>
    </source>
</evidence>
<evidence type="ECO:0000256" key="2">
    <source>
        <dbReference type="ARBA" id="ARBA00008263"/>
    </source>
</evidence>
<dbReference type="InterPro" id="IPR013758">
    <property type="entry name" value="Topo_IIA_A/C_ab"/>
</dbReference>
<dbReference type="SUPFAM" id="SSF101904">
    <property type="entry name" value="GyrA/ParC C-terminal domain-like"/>
    <property type="match status" value="1"/>
</dbReference>
<dbReference type="EC" id="5.6.2.2" evidence="3"/>
<evidence type="ECO:0000256" key="1">
    <source>
        <dbReference type="ARBA" id="ARBA00000185"/>
    </source>
</evidence>
<name>A0ABR9VW76_9SYNC</name>
<evidence type="ECO:0000313" key="12">
    <source>
        <dbReference type="Proteomes" id="UP000658720"/>
    </source>
</evidence>